<gene>
    <name evidence="2" type="ORF">KCH_58980</name>
</gene>
<organism evidence="2 3">
    <name type="scientific">Kitasatospora cheerisanensis KCTC 2395</name>
    <dbReference type="NCBI Taxonomy" id="1348663"/>
    <lineage>
        <taxon>Bacteria</taxon>
        <taxon>Bacillati</taxon>
        <taxon>Actinomycetota</taxon>
        <taxon>Actinomycetes</taxon>
        <taxon>Kitasatosporales</taxon>
        <taxon>Streptomycetaceae</taxon>
        <taxon>Kitasatospora</taxon>
    </lineage>
</organism>
<proteinExistence type="predicted"/>
<sequence length="126" mass="13233">MPDLDQGQAPQRRLDEAPSAAHEPAPDPLTGPPRCAPRSSPAGIRESSPSARRGVLSVLHPIVASGPGSSFSVLALCPGRGRGTARGRGLPRAGVRERARQGRLRARGPGRRLPRRRGPRGILGHA</sequence>
<evidence type="ECO:0000313" key="3">
    <source>
        <dbReference type="Proteomes" id="UP000027178"/>
    </source>
</evidence>
<dbReference type="PATRIC" id="fig|1348663.4.peg.5708"/>
<dbReference type="EMBL" id="JNBY01000112">
    <property type="protein sequence ID" value="KDN82391.1"/>
    <property type="molecule type" value="Genomic_DNA"/>
</dbReference>
<accession>A0A066YWA9</accession>
<name>A0A066YWA9_9ACTN</name>
<feature type="compositionally biased region" description="Pro residues" evidence="1">
    <location>
        <begin position="26"/>
        <end position="35"/>
    </location>
</feature>
<dbReference type="AlphaFoldDB" id="A0A066YWA9"/>
<feature type="region of interest" description="Disordered" evidence="1">
    <location>
        <begin position="81"/>
        <end position="126"/>
    </location>
</feature>
<evidence type="ECO:0000256" key="1">
    <source>
        <dbReference type="SAM" id="MobiDB-lite"/>
    </source>
</evidence>
<comment type="caution">
    <text evidence="2">The sequence shown here is derived from an EMBL/GenBank/DDBJ whole genome shotgun (WGS) entry which is preliminary data.</text>
</comment>
<reference evidence="2 3" key="1">
    <citation type="submission" date="2014-05" db="EMBL/GenBank/DDBJ databases">
        <title>Draft Genome Sequence of Kitasatospora cheerisanensis KCTC 2395.</title>
        <authorList>
            <person name="Nam D.H."/>
        </authorList>
    </citation>
    <scope>NUCLEOTIDE SEQUENCE [LARGE SCALE GENOMIC DNA]</scope>
    <source>
        <strain evidence="2 3">KCTC 2395</strain>
    </source>
</reference>
<keyword evidence="3" id="KW-1185">Reference proteome</keyword>
<dbReference type="Proteomes" id="UP000027178">
    <property type="component" value="Unassembled WGS sequence"/>
</dbReference>
<dbReference type="HOGENOM" id="CLU_1978549_0_0_11"/>
<protein>
    <submittedName>
        <fullName evidence="2">Uncharacterized protein</fullName>
    </submittedName>
</protein>
<feature type="region of interest" description="Disordered" evidence="1">
    <location>
        <begin position="1"/>
        <end position="51"/>
    </location>
</feature>
<feature type="compositionally biased region" description="Basic residues" evidence="1">
    <location>
        <begin position="101"/>
        <end position="119"/>
    </location>
</feature>
<evidence type="ECO:0000313" key="2">
    <source>
        <dbReference type="EMBL" id="KDN82391.1"/>
    </source>
</evidence>